<evidence type="ECO:0000256" key="3">
    <source>
        <dbReference type="ARBA" id="ARBA00005119"/>
    </source>
</evidence>
<feature type="transmembrane region" description="Helical" evidence="19">
    <location>
        <begin position="160"/>
        <end position="179"/>
    </location>
</feature>
<keyword evidence="11 18" id="KW-0812">Transmembrane</keyword>
<evidence type="ECO:0000256" key="18">
    <source>
        <dbReference type="RuleBase" id="RU003938"/>
    </source>
</evidence>
<keyword evidence="21" id="KW-1185">Reference proteome</keyword>
<evidence type="ECO:0000256" key="1">
    <source>
        <dbReference type="ARBA" id="ARBA00001698"/>
    </source>
</evidence>
<evidence type="ECO:0000256" key="7">
    <source>
        <dbReference type="ARBA" id="ARBA00019373"/>
    </source>
</evidence>
<accession>A0A060RDR0</accession>
<protein>
    <recommendedName>
        <fullName evidence="7 18">Phosphatidate cytidylyltransferase</fullName>
        <ecNumber evidence="6 18">2.7.7.41</ecNumber>
    </recommendedName>
</protein>
<feature type="transmembrane region" description="Helical" evidence="19">
    <location>
        <begin position="82"/>
        <end position="100"/>
    </location>
</feature>
<dbReference type="PANTHER" id="PTHR46382:SF1">
    <property type="entry name" value="PHOSPHATIDATE CYTIDYLYLTRANSFERASE"/>
    <property type="match status" value="1"/>
</dbReference>
<dbReference type="eggNOG" id="COG4589">
    <property type="taxonomic scope" value="Bacteria"/>
</dbReference>
<dbReference type="Pfam" id="PF01148">
    <property type="entry name" value="CTP_transf_1"/>
    <property type="match status" value="1"/>
</dbReference>
<keyword evidence="17" id="KW-1208">Phospholipid metabolism</keyword>
<comment type="subcellular location">
    <subcellularLocation>
        <location evidence="2">Cell membrane</location>
        <topology evidence="2">Multi-pass membrane protein</topology>
    </subcellularLocation>
</comment>
<evidence type="ECO:0000256" key="14">
    <source>
        <dbReference type="ARBA" id="ARBA00023098"/>
    </source>
</evidence>
<name>A0A060RDR0_9BACT</name>
<evidence type="ECO:0000256" key="10">
    <source>
        <dbReference type="ARBA" id="ARBA00022679"/>
    </source>
</evidence>
<evidence type="ECO:0000256" key="6">
    <source>
        <dbReference type="ARBA" id="ARBA00012487"/>
    </source>
</evidence>
<keyword evidence="12 18" id="KW-0548">Nucleotidyltransferase</keyword>
<evidence type="ECO:0000256" key="12">
    <source>
        <dbReference type="ARBA" id="ARBA00022695"/>
    </source>
</evidence>
<evidence type="ECO:0000256" key="5">
    <source>
        <dbReference type="ARBA" id="ARBA00010185"/>
    </source>
</evidence>
<dbReference type="GO" id="GO:0005886">
    <property type="term" value="C:plasma membrane"/>
    <property type="evidence" value="ECO:0007669"/>
    <property type="project" value="UniProtKB-SubCell"/>
</dbReference>
<sequence length="224" mass="24787">MKKLITRTITGIVFVWVIVEGTLWTEWSFYLLWVIIALLSLNEYFTLVRRSDVFKSKLLPYLVGGVYIAGAIWILTTMQPEMVVTILTIVWANDTGAFIVGSTIGKHKIAPKISPKKSWEGFFGGVVFAVGVALVWYALYWSDSQATIAPLFQDEIVVKWLWVALGVVVAVAAFFGDLLESKFKRLIGVKDSGAIIPGHGGMLDRFDAALLAIPAAKIFIALLF</sequence>
<evidence type="ECO:0000313" key="20">
    <source>
        <dbReference type="EMBL" id="CDN32418.1"/>
    </source>
</evidence>
<dbReference type="PANTHER" id="PTHR46382">
    <property type="entry name" value="PHOSPHATIDATE CYTIDYLYLTRANSFERASE"/>
    <property type="match status" value="1"/>
</dbReference>
<keyword evidence="13 19" id="KW-1133">Transmembrane helix</keyword>
<evidence type="ECO:0000256" key="11">
    <source>
        <dbReference type="ARBA" id="ARBA00022692"/>
    </source>
</evidence>
<evidence type="ECO:0000256" key="17">
    <source>
        <dbReference type="ARBA" id="ARBA00023264"/>
    </source>
</evidence>
<dbReference type="Proteomes" id="UP000027616">
    <property type="component" value="Chromosome I"/>
</dbReference>
<dbReference type="EC" id="2.7.7.41" evidence="6 18"/>
<dbReference type="STRING" id="1433126.BN938_2347"/>
<keyword evidence="16" id="KW-0594">Phospholipid biosynthesis</keyword>
<evidence type="ECO:0000256" key="2">
    <source>
        <dbReference type="ARBA" id="ARBA00004651"/>
    </source>
</evidence>
<dbReference type="PATRIC" id="fig|1433126.3.peg.2323"/>
<dbReference type="EMBL" id="HG934468">
    <property type="protein sequence ID" value="CDN32418.1"/>
    <property type="molecule type" value="Genomic_DNA"/>
</dbReference>
<evidence type="ECO:0000256" key="8">
    <source>
        <dbReference type="ARBA" id="ARBA00022475"/>
    </source>
</evidence>
<dbReference type="KEGG" id="rbc:BN938_2347"/>
<feature type="transmembrane region" description="Helical" evidence="19">
    <location>
        <begin position="30"/>
        <end position="46"/>
    </location>
</feature>
<evidence type="ECO:0000256" key="4">
    <source>
        <dbReference type="ARBA" id="ARBA00005189"/>
    </source>
</evidence>
<evidence type="ECO:0000256" key="16">
    <source>
        <dbReference type="ARBA" id="ARBA00023209"/>
    </source>
</evidence>
<evidence type="ECO:0000256" key="15">
    <source>
        <dbReference type="ARBA" id="ARBA00023136"/>
    </source>
</evidence>
<comment type="catalytic activity">
    <reaction evidence="1 18">
        <text>a 1,2-diacyl-sn-glycero-3-phosphate + CTP + H(+) = a CDP-1,2-diacyl-sn-glycerol + diphosphate</text>
        <dbReference type="Rhea" id="RHEA:16229"/>
        <dbReference type="ChEBI" id="CHEBI:15378"/>
        <dbReference type="ChEBI" id="CHEBI:33019"/>
        <dbReference type="ChEBI" id="CHEBI:37563"/>
        <dbReference type="ChEBI" id="CHEBI:58332"/>
        <dbReference type="ChEBI" id="CHEBI:58608"/>
        <dbReference type="EC" id="2.7.7.41"/>
    </reaction>
</comment>
<dbReference type="GO" id="GO:0016024">
    <property type="term" value="P:CDP-diacylglycerol biosynthetic process"/>
    <property type="evidence" value="ECO:0007669"/>
    <property type="project" value="UniProtKB-UniPathway"/>
</dbReference>
<dbReference type="OrthoDB" id="9799199at2"/>
<organism evidence="20 21">
    <name type="scientific">Mucinivorans hirudinis</name>
    <dbReference type="NCBI Taxonomy" id="1433126"/>
    <lineage>
        <taxon>Bacteria</taxon>
        <taxon>Pseudomonadati</taxon>
        <taxon>Bacteroidota</taxon>
        <taxon>Bacteroidia</taxon>
        <taxon>Bacteroidales</taxon>
        <taxon>Rikenellaceae</taxon>
        <taxon>Mucinivorans</taxon>
    </lineage>
</organism>
<keyword evidence="10 18" id="KW-0808">Transferase</keyword>
<feature type="transmembrane region" description="Helical" evidence="19">
    <location>
        <begin position="7"/>
        <end position="24"/>
    </location>
</feature>
<feature type="transmembrane region" description="Helical" evidence="19">
    <location>
        <begin position="58"/>
        <end position="76"/>
    </location>
</feature>
<dbReference type="HOGENOM" id="CLU_037294_1_1_10"/>
<keyword evidence="14" id="KW-0443">Lipid metabolism</keyword>
<evidence type="ECO:0000256" key="19">
    <source>
        <dbReference type="SAM" id="Phobius"/>
    </source>
</evidence>
<keyword evidence="15 19" id="KW-0472">Membrane</keyword>
<proteinExistence type="inferred from homology"/>
<comment type="pathway">
    <text evidence="4">Lipid metabolism.</text>
</comment>
<comment type="similarity">
    <text evidence="5 18">Belongs to the CDS family.</text>
</comment>
<dbReference type="InterPro" id="IPR000374">
    <property type="entry name" value="PC_trans"/>
</dbReference>
<dbReference type="PROSITE" id="PS01315">
    <property type="entry name" value="CDS"/>
    <property type="match status" value="1"/>
</dbReference>
<comment type="pathway">
    <text evidence="3 18">Phospholipid metabolism; CDP-diacylglycerol biosynthesis; CDP-diacylglycerol from sn-glycerol 3-phosphate: step 3/3.</text>
</comment>
<reference evidence="20 21" key="1">
    <citation type="journal article" date="2015" name="Genome Announc.">
        <title>Complete Genome Sequence of the Novel Leech Symbiont Mucinivorans hirudinis M3T.</title>
        <authorList>
            <person name="Nelson M.C."/>
            <person name="Bomar L."/>
            <person name="Graf J."/>
        </authorList>
    </citation>
    <scope>NUCLEOTIDE SEQUENCE [LARGE SCALE GENOMIC DNA]</scope>
    <source>
        <strain evidence="21">M3</strain>
    </source>
</reference>
<feature type="transmembrane region" description="Helical" evidence="19">
    <location>
        <begin position="121"/>
        <end position="140"/>
    </location>
</feature>
<dbReference type="GO" id="GO:0004605">
    <property type="term" value="F:phosphatidate cytidylyltransferase activity"/>
    <property type="evidence" value="ECO:0007669"/>
    <property type="project" value="UniProtKB-EC"/>
</dbReference>
<keyword evidence="9" id="KW-0444">Lipid biosynthesis</keyword>
<keyword evidence="8" id="KW-1003">Cell membrane</keyword>
<evidence type="ECO:0000313" key="21">
    <source>
        <dbReference type="Proteomes" id="UP000027616"/>
    </source>
</evidence>
<evidence type="ECO:0000256" key="9">
    <source>
        <dbReference type="ARBA" id="ARBA00022516"/>
    </source>
</evidence>
<dbReference type="AlphaFoldDB" id="A0A060RDR0"/>
<dbReference type="UniPathway" id="UPA00557">
    <property type="reaction ID" value="UER00614"/>
</dbReference>
<gene>
    <name evidence="20" type="ORF">BN938_2347</name>
</gene>
<evidence type="ECO:0000256" key="13">
    <source>
        <dbReference type="ARBA" id="ARBA00022989"/>
    </source>
</evidence>